<dbReference type="InterPro" id="IPR013268">
    <property type="entry name" value="UTP16"/>
</dbReference>
<proteinExistence type="predicted"/>
<feature type="compositionally biased region" description="Basic and acidic residues" evidence="1">
    <location>
        <begin position="23"/>
        <end position="34"/>
    </location>
</feature>
<dbReference type="KEGG" id="ncs:NCAS_0G00370"/>
<dbReference type="RefSeq" id="XP_003677277.1">
    <property type="nucleotide sequence ID" value="XM_003677229.1"/>
</dbReference>
<dbReference type="GO" id="GO:0006364">
    <property type="term" value="P:rRNA processing"/>
    <property type="evidence" value="ECO:0007669"/>
    <property type="project" value="InterPro"/>
</dbReference>
<dbReference type="Pfam" id="PF08297">
    <property type="entry name" value="U3_snoRNA_assoc"/>
    <property type="match status" value="1"/>
</dbReference>
<dbReference type="OMA" id="IRSKDRW"/>
<name>G0VHP0_NAUCA</name>
<dbReference type="EMBL" id="HE576758">
    <property type="protein sequence ID" value="CCC70924.1"/>
    <property type="molecule type" value="Genomic_DNA"/>
</dbReference>
<dbReference type="InParanoid" id="G0VHP0"/>
<evidence type="ECO:0000313" key="2">
    <source>
        <dbReference type="EMBL" id="CCC70924.1"/>
    </source>
</evidence>
<feature type="region of interest" description="Disordered" evidence="1">
    <location>
        <begin position="1"/>
        <end position="121"/>
    </location>
</feature>
<dbReference type="STRING" id="1064592.G0VHP0"/>
<feature type="compositionally biased region" description="Basic and acidic residues" evidence="1">
    <location>
        <begin position="81"/>
        <end position="112"/>
    </location>
</feature>
<dbReference type="Proteomes" id="UP000001640">
    <property type="component" value="Chromosome 7"/>
</dbReference>
<reference key="2">
    <citation type="submission" date="2011-08" db="EMBL/GenBank/DDBJ databases">
        <title>Genome sequence of Naumovozyma castellii.</title>
        <authorList>
            <person name="Gordon J.L."/>
            <person name="Armisen D."/>
            <person name="Proux-Wera E."/>
            <person name="OhEigeartaigh S.S."/>
            <person name="Byrne K.P."/>
            <person name="Wolfe K.H."/>
        </authorList>
    </citation>
    <scope>NUCLEOTIDE SEQUENCE</scope>
    <source>
        <strain>Type strain:CBS 4309</strain>
    </source>
</reference>
<evidence type="ECO:0000313" key="3">
    <source>
        <dbReference type="Proteomes" id="UP000001640"/>
    </source>
</evidence>
<protein>
    <submittedName>
        <fullName evidence="2">Uncharacterized protein</fullName>
    </submittedName>
</protein>
<dbReference type="eggNOG" id="ENOG502S51X">
    <property type="taxonomic scope" value="Eukaryota"/>
</dbReference>
<feature type="compositionally biased region" description="Basic and acidic residues" evidence="1">
    <location>
        <begin position="197"/>
        <end position="209"/>
    </location>
</feature>
<dbReference type="GO" id="GO:0030515">
    <property type="term" value="F:snoRNA binding"/>
    <property type="evidence" value="ECO:0007669"/>
    <property type="project" value="InterPro"/>
</dbReference>
<evidence type="ECO:0000256" key="1">
    <source>
        <dbReference type="SAM" id="MobiDB-lite"/>
    </source>
</evidence>
<dbReference type="FunCoup" id="G0VHP0">
    <property type="interactions" value="301"/>
</dbReference>
<sequence length="219" mass="25499">MSSTTKHKKFGEDEENVELPPVVEKKAIITSDHDSDSDDDDAPEEEGTSNAKESVESEIKKREEALKLEQQLAKEKRRKQDTKFKEQQHEKKLREKEEEEERQRLQQQHQEENLEELPQDFFSKLENSEAISQVSKTLPTRINFNEIDGNDYLPEVKKELAKKRKNTLKKLRATTLNKGPVSVSLLPSSTSSRVMAPKRENGIMKSKDKWLKRRSINRK</sequence>
<dbReference type="GeneID" id="96904590"/>
<reference evidence="2 3" key="1">
    <citation type="journal article" date="2011" name="Proc. Natl. Acad. Sci. U.S.A.">
        <title>Evolutionary erosion of yeast sex chromosomes by mating-type switching accidents.</title>
        <authorList>
            <person name="Gordon J.L."/>
            <person name="Armisen D."/>
            <person name="Proux-Wera E."/>
            <person name="Oheigeartaigh S.S."/>
            <person name="Byrne K.P."/>
            <person name="Wolfe K.H."/>
        </authorList>
    </citation>
    <scope>NUCLEOTIDE SEQUENCE [LARGE SCALE GENOMIC DNA]</scope>
    <source>
        <strain evidence="3">ATCC 76901 / BCRC 22586 / CBS 4309 / NBRC 1992 / NRRL Y-12630</strain>
    </source>
</reference>
<gene>
    <name evidence="2" type="primary">NCAS0G00370</name>
    <name evidence="2" type="ordered locus">NCAS_0G00370</name>
</gene>
<feature type="compositionally biased region" description="Acidic residues" evidence="1">
    <location>
        <begin position="35"/>
        <end position="47"/>
    </location>
</feature>
<keyword evidence="3" id="KW-1185">Reference proteome</keyword>
<feature type="region of interest" description="Disordered" evidence="1">
    <location>
        <begin position="180"/>
        <end position="219"/>
    </location>
</feature>
<dbReference type="OrthoDB" id="4096107at2759"/>
<dbReference type="AlphaFoldDB" id="G0VHP0"/>
<organism evidence="2 3">
    <name type="scientific">Naumovozyma castellii</name>
    <name type="common">Yeast</name>
    <name type="synonym">Saccharomyces castellii</name>
    <dbReference type="NCBI Taxonomy" id="27288"/>
    <lineage>
        <taxon>Eukaryota</taxon>
        <taxon>Fungi</taxon>
        <taxon>Dikarya</taxon>
        <taxon>Ascomycota</taxon>
        <taxon>Saccharomycotina</taxon>
        <taxon>Saccharomycetes</taxon>
        <taxon>Saccharomycetales</taxon>
        <taxon>Saccharomycetaceae</taxon>
        <taxon>Naumovozyma</taxon>
    </lineage>
</organism>
<feature type="compositionally biased region" description="Basic residues" evidence="1">
    <location>
        <begin position="210"/>
        <end position="219"/>
    </location>
</feature>
<feature type="compositionally biased region" description="Low complexity" evidence="1">
    <location>
        <begin position="180"/>
        <end position="192"/>
    </location>
</feature>
<accession>G0VHP0</accession>
<feature type="compositionally biased region" description="Basic and acidic residues" evidence="1">
    <location>
        <begin position="53"/>
        <end position="67"/>
    </location>
</feature>
<dbReference type="HOGENOM" id="CLU_077704_0_0_1"/>